<organism evidence="1 2">
    <name type="scientific">Actinomyces johnsonii F0542</name>
    <dbReference type="NCBI Taxonomy" id="1321818"/>
    <lineage>
        <taxon>Bacteria</taxon>
        <taxon>Bacillati</taxon>
        <taxon>Actinomycetota</taxon>
        <taxon>Actinomycetes</taxon>
        <taxon>Actinomycetales</taxon>
        <taxon>Actinomycetaceae</taxon>
        <taxon>Actinomyces</taxon>
    </lineage>
</organism>
<sequence length="47" mass="4982">MRLRHVLGCRVWAAGVSGCRRACGEVMVGAVLGWETEDVAAIIDAPV</sequence>
<protein>
    <submittedName>
        <fullName evidence="1">Uncharacterized protein</fullName>
    </submittedName>
</protein>
<dbReference type="HOGENOM" id="CLU_3163694_0_0_11"/>
<dbReference type="EMBL" id="AWSE01000145">
    <property type="protein sequence ID" value="ERH22656.1"/>
    <property type="molecule type" value="Genomic_DNA"/>
</dbReference>
<accession>U1QKG3</accession>
<reference evidence="1 2" key="1">
    <citation type="submission" date="2013-08" db="EMBL/GenBank/DDBJ databases">
        <authorList>
            <person name="Weinstock G."/>
            <person name="Sodergren E."/>
            <person name="Wylie T."/>
            <person name="Fulton L."/>
            <person name="Fulton R."/>
            <person name="Fronick C."/>
            <person name="O'Laughlin M."/>
            <person name="Godfrey J."/>
            <person name="Miner T."/>
            <person name="Herter B."/>
            <person name="Appelbaum E."/>
            <person name="Cordes M."/>
            <person name="Lek S."/>
            <person name="Wollam A."/>
            <person name="Pepin K.H."/>
            <person name="Palsikar V.B."/>
            <person name="Mitreva M."/>
            <person name="Wilson R.K."/>
        </authorList>
    </citation>
    <scope>NUCLEOTIDE SEQUENCE [LARGE SCALE GENOMIC DNA]</scope>
    <source>
        <strain evidence="1 2">F0542</strain>
    </source>
</reference>
<evidence type="ECO:0000313" key="1">
    <source>
        <dbReference type="EMBL" id="ERH22656.1"/>
    </source>
</evidence>
<comment type="caution">
    <text evidence="1">The sequence shown here is derived from an EMBL/GenBank/DDBJ whole genome shotgun (WGS) entry which is preliminary data.</text>
</comment>
<keyword evidence="2" id="KW-1185">Reference proteome</keyword>
<dbReference type="AlphaFoldDB" id="U1QKG3"/>
<evidence type="ECO:0000313" key="2">
    <source>
        <dbReference type="Proteomes" id="UP000016536"/>
    </source>
</evidence>
<gene>
    <name evidence="1" type="ORF">HMPREF1979_02343</name>
</gene>
<name>U1QKG3_9ACTO</name>
<proteinExistence type="predicted"/>
<dbReference type="Proteomes" id="UP000016536">
    <property type="component" value="Unassembled WGS sequence"/>
</dbReference>